<dbReference type="RefSeq" id="WP_056952891.1">
    <property type="nucleotide sequence ID" value="NZ_AZDY01000037.1"/>
</dbReference>
<feature type="transmembrane region" description="Helical" evidence="1">
    <location>
        <begin position="155"/>
        <end position="174"/>
    </location>
</feature>
<accession>A0A0R1KPD8</accession>
<feature type="transmembrane region" description="Helical" evidence="1">
    <location>
        <begin position="18"/>
        <end position="35"/>
    </location>
</feature>
<organism evidence="2 3">
    <name type="scientific">Companilactobacillus bobalius DSM 19674</name>
    <dbReference type="NCBI Taxonomy" id="1423788"/>
    <lineage>
        <taxon>Bacteria</taxon>
        <taxon>Bacillati</taxon>
        <taxon>Bacillota</taxon>
        <taxon>Bacilli</taxon>
        <taxon>Lactobacillales</taxon>
        <taxon>Lactobacillaceae</taxon>
        <taxon>Companilactobacillus</taxon>
        <taxon>Companilactobacillus bobalius</taxon>
    </lineage>
</organism>
<keyword evidence="1" id="KW-0812">Transmembrane</keyword>
<dbReference type="Proteomes" id="UP000051515">
    <property type="component" value="Unassembled WGS sequence"/>
</dbReference>
<comment type="caution">
    <text evidence="2">The sequence shown here is derived from an EMBL/GenBank/DDBJ whole genome shotgun (WGS) entry which is preliminary data.</text>
</comment>
<evidence type="ECO:0000313" key="3">
    <source>
        <dbReference type="Proteomes" id="UP000051515"/>
    </source>
</evidence>
<evidence type="ECO:0000313" key="2">
    <source>
        <dbReference type="EMBL" id="KRK83379.1"/>
    </source>
</evidence>
<dbReference type="AlphaFoldDB" id="A0A0R1KPD8"/>
<proteinExistence type="predicted"/>
<sequence>MKIQFSSLSYLQNWKTRFVHFILIPLINLCLLVLIDAQYTNSFSWSVAVATVVLSGGTLSMSSMAQLFVMDRNLKIDKEMVVNRPYSINYWGTKILTSVLAGLVLVIINLIILFFFKVPFELLVRAMFMTPLIVISGVVVGFVAAIGAWQKGNPYFYVNIVSSLATIVAGTLVLVDRYPQWLRVISYVFPFSQTIRYVVIGRGDVYLDILVDFLWLVLGIICYKIQIKKILRHPIQLW</sequence>
<feature type="transmembrane region" description="Helical" evidence="1">
    <location>
        <begin position="205"/>
        <end position="223"/>
    </location>
</feature>
<evidence type="ECO:0008006" key="4">
    <source>
        <dbReference type="Google" id="ProtNLM"/>
    </source>
</evidence>
<keyword evidence="1" id="KW-0472">Membrane</keyword>
<dbReference type="STRING" id="1423788.FC78_GL002191"/>
<feature type="transmembrane region" description="Helical" evidence="1">
    <location>
        <begin position="128"/>
        <end position="149"/>
    </location>
</feature>
<feature type="transmembrane region" description="Helical" evidence="1">
    <location>
        <begin position="47"/>
        <end position="70"/>
    </location>
</feature>
<dbReference type="EMBL" id="AZDY01000037">
    <property type="protein sequence ID" value="KRK83379.1"/>
    <property type="molecule type" value="Genomic_DNA"/>
</dbReference>
<keyword evidence="3" id="KW-1185">Reference proteome</keyword>
<reference evidence="2 3" key="1">
    <citation type="journal article" date="2015" name="Genome Announc.">
        <title>Expanding the biotechnology potential of lactobacilli through comparative genomics of 213 strains and associated genera.</title>
        <authorList>
            <person name="Sun Z."/>
            <person name="Harris H.M."/>
            <person name="McCann A."/>
            <person name="Guo C."/>
            <person name="Argimon S."/>
            <person name="Zhang W."/>
            <person name="Yang X."/>
            <person name="Jeffery I.B."/>
            <person name="Cooney J.C."/>
            <person name="Kagawa T.F."/>
            <person name="Liu W."/>
            <person name="Song Y."/>
            <person name="Salvetti E."/>
            <person name="Wrobel A."/>
            <person name="Rasinkangas P."/>
            <person name="Parkhill J."/>
            <person name="Rea M.C."/>
            <person name="O'Sullivan O."/>
            <person name="Ritari J."/>
            <person name="Douillard F.P."/>
            <person name="Paul Ross R."/>
            <person name="Yang R."/>
            <person name="Briner A.E."/>
            <person name="Felis G.E."/>
            <person name="de Vos W.M."/>
            <person name="Barrangou R."/>
            <person name="Klaenhammer T.R."/>
            <person name="Caufield P.W."/>
            <person name="Cui Y."/>
            <person name="Zhang H."/>
            <person name="O'Toole P.W."/>
        </authorList>
    </citation>
    <scope>NUCLEOTIDE SEQUENCE [LARGE SCALE GENOMIC DNA]</scope>
    <source>
        <strain evidence="2 3">DSM 19674</strain>
    </source>
</reference>
<dbReference type="OrthoDB" id="2168834at2"/>
<dbReference type="PATRIC" id="fig|1423788.3.peg.2260"/>
<gene>
    <name evidence="2" type="ORF">FC78_GL002191</name>
</gene>
<protein>
    <recommendedName>
        <fullName evidence="4">ABC-2 type transporter domain-containing protein</fullName>
    </recommendedName>
</protein>
<evidence type="ECO:0000256" key="1">
    <source>
        <dbReference type="SAM" id="Phobius"/>
    </source>
</evidence>
<keyword evidence="1" id="KW-1133">Transmembrane helix</keyword>
<feature type="transmembrane region" description="Helical" evidence="1">
    <location>
        <begin position="90"/>
        <end position="116"/>
    </location>
</feature>
<name>A0A0R1KPD8_9LACO</name>